<dbReference type="PROSITE" id="PS50977">
    <property type="entry name" value="HTH_TETR_2"/>
    <property type="match status" value="1"/>
</dbReference>
<reference evidence="6 7" key="1">
    <citation type="submission" date="2021-03" db="EMBL/GenBank/DDBJ databases">
        <title>Genomic Encyclopedia of Type Strains, Phase IV (KMG-IV): sequencing the most valuable type-strain genomes for metagenomic binning, comparative biology and taxonomic classification.</title>
        <authorList>
            <person name="Goeker M."/>
        </authorList>
    </citation>
    <scope>NUCLEOTIDE SEQUENCE [LARGE SCALE GENOMIC DNA]</scope>
    <source>
        <strain evidence="6 7">DSM 25609</strain>
    </source>
</reference>
<organism evidence="6 7">
    <name type="scientific">Virgibacillus natechei</name>
    <dbReference type="NCBI Taxonomy" id="1216297"/>
    <lineage>
        <taxon>Bacteria</taxon>
        <taxon>Bacillati</taxon>
        <taxon>Bacillota</taxon>
        <taxon>Bacilli</taxon>
        <taxon>Bacillales</taxon>
        <taxon>Bacillaceae</taxon>
        <taxon>Virgibacillus</taxon>
    </lineage>
</organism>
<proteinExistence type="predicted"/>
<dbReference type="Pfam" id="PF00440">
    <property type="entry name" value="TetR_N"/>
    <property type="match status" value="1"/>
</dbReference>
<feature type="domain" description="HTH tetR-type" evidence="5">
    <location>
        <begin position="1"/>
        <end position="61"/>
    </location>
</feature>
<dbReference type="EMBL" id="JAGGKX010000009">
    <property type="protein sequence ID" value="MBP1969951.1"/>
    <property type="molecule type" value="Genomic_DNA"/>
</dbReference>
<keyword evidence="7" id="KW-1185">Reference proteome</keyword>
<feature type="DNA-binding region" description="H-T-H motif" evidence="4">
    <location>
        <begin position="24"/>
        <end position="43"/>
    </location>
</feature>
<evidence type="ECO:0000313" key="6">
    <source>
        <dbReference type="EMBL" id="MBP1969951.1"/>
    </source>
</evidence>
<keyword evidence="1" id="KW-0805">Transcription regulation</keyword>
<evidence type="ECO:0000313" key="7">
    <source>
        <dbReference type="Proteomes" id="UP001519345"/>
    </source>
</evidence>
<evidence type="ECO:0000256" key="2">
    <source>
        <dbReference type="ARBA" id="ARBA00023125"/>
    </source>
</evidence>
<dbReference type="InterPro" id="IPR001647">
    <property type="entry name" value="HTH_TetR"/>
</dbReference>
<dbReference type="Gene3D" id="1.10.357.10">
    <property type="entry name" value="Tetracycline Repressor, domain 2"/>
    <property type="match status" value="1"/>
</dbReference>
<dbReference type="Gene3D" id="1.10.10.60">
    <property type="entry name" value="Homeodomain-like"/>
    <property type="match status" value="1"/>
</dbReference>
<dbReference type="Proteomes" id="UP001519345">
    <property type="component" value="Unassembled WGS sequence"/>
</dbReference>
<keyword evidence="2 4" id="KW-0238">DNA-binding</keyword>
<evidence type="ECO:0000256" key="1">
    <source>
        <dbReference type="ARBA" id="ARBA00023015"/>
    </source>
</evidence>
<dbReference type="InterPro" id="IPR036271">
    <property type="entry name" value="Tet_transcr_reg_TetR-rel_C_sf"/>
</dbReference>
<dbReference type="InterPro" id="IPR009057">
    <property type="entry name" value="Homeodomain-like_sf"/>
</dbReference>
<sequence length="196" mass="22461">MHTKEKILASSIELFAVNGYAGTSMAKIADKVGIKKPSLYAHYKNKEALFIDVTKKMVDEYVEFVRKSLDVQALNIKTVLYESFKTHVHDLARNDASIQFYNRFMQYPPKGLESELTASMEQSEEKARMLLEIVVAKGQTSKEITTELNAKSIARTYFCLIEGLANETTIYTLEEVEHHAESVWNVFWRGIRINLE</sequence>
<comment type="caution">
    <text evidence="6">The sequence shown here is derived from an EMBL/GenBank/DDBJ whole genome shotgun (WGS) entry which is preliminary data.</text>
</comment>
<dbReference type="SUPFAM" id="SSF46689">
    <property type="entry name" value="Homeodomain-like"/>
    <property type="match status" value="1"/>
</dbReference>
<dbReference type="PANTHER" id="PTHR47506">
    <property type="entry name" value="TRANSCRIPTIONAL REGULATORY PROTEIN"/>
    <property type="match status" value="1"/>
</dbReference>
<evidence type="ECO:0000256" key="4">
    <source>
        <dbReference type="PROSITE-ProRule" id="PRU00335"/>
    </source>
</evidence>
<keyword evidence="3" id="KW-0804">Transcription</keyword>
<dbReference type="PRINTS" id="PR00455">
    <property type="entry name" value="HTHTETR"/>
</dbReference>
<accession>A0ABS4II02</accession>
<gene>
    <name evidence="6" type="ORF">J2Z83_002059</name>
</gene>
<dbReference type="RefSeq" id="WP_209463112.1">
    <property type="nucleotide sequence ID" value="NZ_CP110224.1"/>
</dbReference>
<name>A0ABS4II02_9BACI</name>
<protein>
    <submittedName>
        <fullName evidence="6">AcrR family transcriptional regulator</fullName>
    </submittedName>
</protein>
<evidence type="ECO:0000259" key="5">
    <source>
        <dbReference type="PROSITE" id="PS50977"/>
    </source>
</evidence>
<dbReference type="SUPFAM" id="SSF48498">
    <property type="entry name" value="Tetracyclin repressor-like, C-terminal domain"/>
    <property type="match status" value="1"/>
</dbReference>
<evidence type="ECO:0000256" key="3">
    <source>
        <dbReference type="ARBA" id="ARBA00023163"/>
    </source>
</evidence>
<dbReference type="PANTHER" id="PTHR47506:SF6">
    <property type="entry name" value="HTH-TYPE TRANSCRIPTIONAL REPRESSOR NEMR"/>
    <property type="match status" value="1"/>
</dbReference>